<keyword evidence="2" id="KW-0732">Signal</keyword>
<protein>
    <submittedName>
        <fullName evidence="3">Uncharacterized protein</fullName>
    </submittedName>
</protein>
<evidence type="ECO:0000313" key="3">
    <source>
        <dbReference type="EMBL" id="KAK5625142.1"/>
    </source>
</evidence>
<keyword evidence="4" id="KW-1185">Reference proteome</keyword>
<keyword evidence="1" id="KW-0812">Transmembrane</keyword>
<sequence>MSRLSKNGLAAAGISILLVHKAASQPFITYFAMGIRFEMVCISRQIRGNSCLAASSCINGSKTVPALNGPMNAIKENSPVVHLAKYCSINSMSSAQLLSTMVLTVMPFVWSSTTSFRNVRTIAYTIVFMAILLIVK</sequence>
<organism evidence="3 4">
    <name type="scientific">Xylaria bambusicola</name>
    <dbReference type="NCBI Taxonomy" id="326684"/>
    <lineage>
        <taxon>Eukaryota</taxon>
        <taxon>Fungi</taxon>
        <taxon>Dikarya</taxon>
        <taxon>Ascomycota</taxon>
        <taxon>Pezizomycotina</taxon>
        <taxon>Sordariomycetes</taxon>
        <taxon>Xylariomycetidae</taxon>
        <taxon>Xylariales</taxon>
        <taxon>Xylariaceae</taxon>
        <taxon>Xylaria</taxon>
    </lineage>
</organism>
<evidence type="ECO:0000256" key="1">
    <source>
        <dbReference type="SAM" id="Phobius"/>
    </source>
</evidence>
<proteinExistence type="predicted"/>
<comment type="caution">
    <text evidence="3">The sequence shown here is derived from an EMBL/GenBank/DDBJ whole genome shotgun (WGS) entry which is preliminary data.</text>
</comment>
<feature type="signal peptide" evidence="2">
    <location>
        <begin position="1"/>
        <end position="24"/>
    </location>
</feature>
<evidence type="ECO:0000313" key="4">
    <source>
        <dbReference type="Proteomes" id="UP001305414"/>
    </source>
</evidence>
<feature type="transmembrane region" description="Helical" evidence="1">
    <location>
        <begin position="116"/>
        <end position="135"/>
    </location>
</feature>
<dbReference type="Proteomes" id="UP001305414">
    <property type="component" value="Unassembled WGS sequence"/>
</dbReference>
<reference evidence="3 4" key="1">
    <citation type="submission" date="2023-10" db="EMBL/GenBank/DDBJ databases">
        <title>Draft genome sequence of Xylaria bambusicola isolate GMP-LS, the root and basal stem rot pathogen of sugarcane in Indonesia.</title>
        <authorList>
            <person name="Selvaraj P."/>
            <person name="Muralishankar V."/>
            <person name="Muruganantham S."/>
            <person name="Sp S."/>
            <person name="Haryani S."/>
            <person name="Lau K.J.X."/>
            <person name="Naqvi N.I."/>
        </authorList>
    </citation>
    <scope>NUCLEOTIDE SEQUENCE [LARGE SCALE GENOMIC DNA]</scope>
    <source>
        <strain evidence="3">GMP-LS</strain>
    </source>
</reference>
<gene>
    <name evidence="3" type="ORF">RRF57_000857</name>
</gene>
<accession>A0AAN7Z041</accession>
<keyword evidence="1" id="KW-0472">Membrane</keyword>
<feature type="chain" id="PRO_5042863847" evidence="2">
    <location>
        <begin position="25"/>
        <end position="136"/>
    </location>
</feature>
<dbReference type="EMBL" id="JAWHQM010000002">
    <property type="protein sequence ID" value="KAK5625142.1"/>
    <property type="molecule type" value="Genomic_DNA"/>
</dbReference>
<name>A0AAN7Z041_9PEZI</name>
<keyword evidence="1" id="KW-1133">Transmembrane helix</keyword>
<evidence type="ECO:0000256" key="2">
    <source>
        <dbReference type="SAM" id="SignalP"/>
    </source>
</evidence>
<dbReference type="AlphaFoldDB" id="A0AAN7Z041"/>